<keyword evidence="9 13" id="KW-0472">Membrane</keyword>
<feature type="region of interest" description="Disordered" evidence="12">
    <location>
        <begin position="676"/>
        <end position="723"/>
    </location>
</feature>
<dbReference type="UniPathway" id="UPA00143"/>
<comment type="caution">
    <text evidence="10">Lacks conserved residue(s) required for the propagation of feature annotation.</text>
</comment>
<feature type="domain" description="EGF-like" evidence="15">
    <location>
        <begin position="361"/>
        <end position="401"/>
    </location>
</feature>
<keyword evidence="18" id="KW-1185">Reference proteome</keyword>
<evidence type="ECO:0000256" key="8">
    <source>
        <dbReference type="ARBA" id="ARBA00022989"/>
    </source>
</evidence>
<feature type="signal peptide" evidence="14">
    <location>
        <begin position="1"/>
        <end position="19"/>
    </location>
</feature>
<comment type="pathway">
    <text evidence="2">Protein modification; protein ubiquitination.</text>
</comment>
<dbReference type="OrthoDB" id="8062037at2759"/>
<dbReference type="Pfam" id="PF13639">
    <property type="entry name" value="zf-RING_2"/>
    <property type="match status" value="1"/>
</dbReference>
<keyword evidence="8 13" id="KW-1133">Transmembrane helix</keyword>
<keyword evidence="4 13" id="KW-0812">Transmembrane</keyword>
<evidence type="ECO:0000256" key="10">
    <source>
        <dbReference type="PROSITE-ProRule" id="PRU00076"/>
    </source>
</evidence>
<dbReference type="InterPro" id="IPR044600">
    <property type="entry name" value="ATL1/ATL16-like"/>
</dbReference>
<dbReference type="GO" id="GO:0016020">
    <property type="term" value="C:membrane"/>
    <property type="evidence" value="ECO:0007669"/>
    <property type="project" value="UniProtKB-SubCell"/>
</dbReference>
<dbReference type="SMART" id="SM00184">
    <property type="entry name" value="RING"/>
    <property type="match status" value="1"/>
</dbReference>
<dbReference type="Gene3D" id="2.60.120.380">
    <property type="match status" value="1"/>
</dbReference>
<evidence type="ECO:0000256" key="1">
    <source>
        <dbReference type="ARBA" id="ARBA00004167"/>
    </source>
</evidence>
<organism evidence="17 18">
    <name type="scientific">Bathycoccus prasinos</name>
    <dbReference type="NCBI Taxonomy" id="41875"/>
    <lineage>
        <taxon>Eukaryota</taxon>
        <taxon>Viridiplantae</taxon>
        <taxon>Chlorophyta</taxon>
        <taxon>Mamiellophyceae</taxon>
        <taxon>Mamiellales</taxon>
        <taxon>Bathycoccaceae</taxon>
        <taxon>Bathycoccus</taxon>
    </lineage>
</organism>
<dbReference type="EMBL" id="FO082271">
    <property type="protein sequence ID" value="CCO17502.1"/>
    <property type="molecule type" value="Genomic_DNA"/>
</dbReference>
<keyword evidence="10" id="KW-1015">Disulfide bond</keyword>
<dbReference type="PROSITE" id="PS01186">
    <property type="entry name" value="EGF_2"/>
    <property type="match status" value="1"/>
</dbReference>
<evidence type="ECO:0000256" key="11">
    <source>
        <dbReference type="PROSITE-ProRule" id="PRU00175"/>
    </source>
</evidence>
<evidence type="ECO:0000256" key="12">
    <source>
        <dbReference type="SAM" id="MobiDB-lite"/>
    </source>
</evidence>
<dbReference type="CDD" id="cd16461">
    <property type="entry name" value="RING-H2_EL5-like"/>
    <property type="match status" value="1"/>
</dbReference>
<dbReference type="KEGG" id="bpg:Bathy08g04780"/>
<evidence type="ECO:0000256" key="4">
    <source>
        <dbReference type="ARBA" id="ARBA00022692"/>
    </source>
</evidence>
<feature type="domain" description="EGF-like" evidence="15">
    <location>
        <begin position="180"/>
        <end position="219"/>
    </location>
</feature>
<keyword evidence="5" id="KW-0479">Metal-binding</keyword>
<evidence type="ECO:0000256" key="7">
    <source>
        <dbReference type="ARBA" id="ARBA00022833"/>
    </source>
</evidence>
<evidence type="ECO:0008006" key="19">
    <source>
        <dbReference type="Google" id="ProtNLM"/>
    </source>
</evidence>
<feature type="transmembrane region" description="Helical" evidence="13">
    <location>
        <begin position="534"/>
        <end position="558"/>
    </location>
</feature>
<dbReference type="PROSITE" id="PS50089">
    <property type="entry name" value="ZF_RING_2"/>
    <property type="match status" value="1"/>
</dbReference>
<reference evidence="17 18" key="1">
    <citation type="submission" date="2011-10" db="EMBL/GenBank/DDBJ databases">
        <authorList>
            <person name="Genoscope - CEA"/>
        </authorList>
    </citation>
    <scope>NUCLEOTIDE SEQUENCE [LARGE SCALE GENOMIC DNA]</scope>
    <source>
        <strain evidence="17 18">RCC 1105</strain>
    </source>
</reference>
<dbReference type="PANTHER" id="PTHR46913">
    <property type="entry name" value="RING-H2 FINGER PROTEIN ATL16"/>
    <property type="match status" value="1"/>
</dbReference>
<dbReference type="PANTHER" id="PTHR46913:SF1">
    <property type="entry name" value="RING-H2 FINGER PROTEIN ATL16"/>
    <property type="match status" value="1"/>
</dbReference>
<dbReference type="SUPFAM" id="SSF57850">
    <property type="entry name" value="RING/U-box"/>
    <property type="match status" value="1"/>
</dbReference>
<protein>
    <recommendedName>
        <fullName evidence="19">RING-type domain-containing protein</fullName>
    </recommendedName>
</protein>
<evidence type="ECO:0000259" key="15">
    <source>
        <dbReference type="PROSITE" id="PS50026"/>
    </source>
</evidence>
<dbReference type="Proteomes" id="UP000198341">
    <property type="component" value="Chromosome 8"/>
</dbReference>
<accession>K8EH86</accession>
<evidence type="ECO:0000256" key="6">
    <source>
        <dbReference type="ARBA" id="ARBA00022771"/>
    </source>
</evidence>
<sequence>MITMITTVVFVARLGAVKADTLLVINTDKQIDVASGSDFEFSFDISVCSQQGKEYIQVDLYDNGYSYGMDTSQRPDPMLMIARGQTAYPTASYNADWQKWSWRPTWAQKDEDGYETFRPYHRIVIDNRACTEQCLNGDNVCEDNCEMVKSYGDIFKGVVKNVNFFTENRLNGNLRARCSSTPPCPEPDGNECSNKGECKNIDSVGVCSCVVGYGDVACDKVATTLPNGEQQPVDGNPFLLNEKMWDYYSFEVPPTPVGSESTIIVELNRLFGDPILFVKRAADGKANGGSGIAYGVPSTQDFTTMADMNSFRSRLDYHHIELTNADSGLYYVGVFNNNQYLKEVSKYYLRARWNNNGAGVETPMCPFDCFGDSHGTCDADIPNGKSVCTCEVNSYGGEYCQGKVIPFDTDDHLASGIDGVIAPGEWNYIQIDTAFFPDATKDGLRVIFSYQGNGHPLLIVKYNDYPSYENADDILSSSRNMRSPTEYHIPADIMSRSGVYYIGILNINYYVHDGFSYNIVINAGKSSSTKLPNFISVSLVMIFSLFVCMLIALAKRIVQNRQLARMRALRAAQIAANPELAFTFGGAGNRRIEPFRGTPQNVISRIPIVTFRDAGDGPKLDDCDYSCAVCLDEFVNGDRLRQLTLCGHQFHTACLDEWLGQHDNCPLCRAPVVGEEGGGGAEDSGNHRQQQQNVELTSVFRPSNDENTNNDDRNDNSSPYSVV</sequence>
<evidence type="ECO:0000256" key="14">
    <source>
        <dbReference type="SAM" id="SignalP"/>
    </source>
</evidence>
<evidence type="ECO:0000313" key="18">
    <source>
        <dbReference type="Proteomes" id="UP000198341"/>
    </source>
</evidence>
<dbReference type="Gene3D" id="3.30.40.10">
    <property type="entry name" value="Zinc/RING finger domain, C3HC4 (zinc finger)"/>
    <property type="match status" value="1"/>
</dbReference>
<evidence type="ECO:0000256" key="3">
    <source>
        <dbReference type="ARBA" id="ARBA00022679"/>
    </source>
</evidence>
<keyword evidence="10" id="KW-0245">EGF-like domain</keyword>
<comment type="subcellular location">
    <subcellularLocation>
        <location evidence="1">Membrane</location>
        <topology evidence="1">Single-pass membrane protein</topology>
    </subcellularLocation>
</comment>
<dbReference type="STRING" id="41875.K8EH86"/>
<proteinExistence type="predicted"/>
<evidence type="ECO:0000259" key="16">
    <source>
        <dbReference type="PROSITE" id="PS50089"/>
    </source>
</evidence>
<keyword evidence="14" id="KW-0732">Signal</keyword>
<dbReference type="PROSITE" id="PS50026">
    <property type="entry name" value="EGF_3"/>
    <property type="match status" value="2"/>
</dbReference>
<dbReference type="InterPro" id="IPR000742">
    <property type="entry name" value="EGF"/>
</dbReference>
<feature type="chain" id="PRO_5003919226" description="RING-type domain-containing protein" evidence="14">
    <location>
        <begin position="20"/>
        <end position="723"/>
    </location>
</feature>
<dbReference type="InterPro" id="IPR013083">
    <property type="entry name" value="Znf_RING/FYVE/PHD"/>
</dbReference>
<evidence type="ECO:0000256" key="2">
    <source>
        <dbReference type="ARBA" id="ARBA00004906"/>
    </source>
</evidence>
<gene>
    <name evidence="17" type="ORF">Bathy08g04780</name>
</gene>
<dbReference type="AlphaFoldDB" id="K8EH86"/>
<evidence type="ECO:0000256" key="5">
    <source>
        <dbReference type="ARBA" id="ARBA00022723"/>
    </source>
</evidence>
<name>K8EH86_9CHLO</name>
<dbReference type="InterPro" id="IPR001841">
    <property type="entry name" value="Znf_RING"/>
</dbReference>
<evidence type="ECO:0000313" key="17">
    <source>
        <dbReference type="EMBL" id="CCO17502.1"/>
    </source>
</evidence>
<dbReference type="GeneID" id="19014457"/>
<keyword evidence="6 11" id="KW-0863">Zinc-finger</keyword>
<dbReference type="GO" id="GO:0008270">
    <property type="term" value="F:zinc ion binding"/>
    <property type="evidence" value="ECO:0007669"/>
    <property type="project" value="UniProtKB-KW"/>
</dbReference>
<evidence type="ECO:0000256" key="13">
    <source>
        <dbReference type="SAM" id="Phobius"/>
    </source>
</evidence>
<dbReference type="GO" id="GO:0016567">
    <property type="term" value="P:protein ubiquitination"/>
    <property type="evidence" value="ECO:0007669"/>
    <property type="project" value="UniProtKB-UniPathway"/>
</dbReference>
<feature type="compositionally biased region" description="Polar residues" evidence="12">
    <location>
        <begin position="687"/>
        <end position="696"/>
    </location>
</feature>
<dbReference type="GO" id="GO:0016740">
    <property type="term" value="F:transferase activity"/>
    <property type="evidence" value="ECO:0007669"/>
    <property type="project" value="UniProtKB-KW"/>
</dbReference>
<dbReference type="RefSeq" id="XP_007511381.1">
    <property type="nucleotide sequence ID" value="XM_007511319.1"/>
</dbReference>
<keyword evidence="7" id="KW-0862">Zinc</keyword>
<dbReference type="eggNOG" id="KOG0800">
    <property type="taxonomic scope" value="Eukaryota"/>
</dbReference>
<evidence type="ECO:0000256" key="9">
    <source>
        <dbReference type="ARBA" id="ARBA00023136"/>
    </source>
</evidence>
<feature type="domain" description="RING-type" evidence="16">
    <location>
        <begin position="627"/>
        <end position="669"/>
    </location>
</feature>
<feature type="disulfide bond" evidence="10">
    <location>
        <begin position="209"/>
        <end position="218"/>
    </location>
</feature>
<keyword evidence="3" id="KW-0808">Transferase</keyword>